<evidence type="ECO:0000259" key="1">
    <source>
        <dbReference type="PROSITE" id="PS51729"/>
    </source>
</evidence>
<keyword evidence="2" id="KW-0808">Transferase</keyword>
<dbReference type="InterPro" id="IPR045057">
    <property type="entry name" value="Gcn5-rel_NAT"/>
</dbReference>
<dbReference type="InterPro" id="IPR031165">
    <property type="entry name" value="GNAT_YJDJ"/>
</dbReference>
<dbReference type="SUPFAM" id="SSF55729">
    <property type="entry name" value="Acyl-CoA N-acyltransferases (Nat)"/>
    <property type="match status" value="1"/>
</dbReference>
<dbReference type="PANTHER" id="PTHR31435">
    <property type="entry name" value="PROTEIN NATD1"/>
    <property type="match status" value="1"/>
</dbReference>
<proteinExistence type="predicted"/>
<evidence type="ECO:0000313" key="2">
    <source>
        <dbReference type="EMBL" id="MSS17434.1"/>
    </source>
</evidence>
<dbReference type="PROSITE" id="PS51729">
    <property type="entry name" value="GNAT_YJDJ"/>
    <property type="match status" value="1"/>
</dbReference>
<dbReference type="AlphaFoldDB" id="A0A6L5XEK1"/>
<evidence type="ECO:0000313" key="3">
    <source>
        <dbReference type="Proteomes" id="UP000483362"/>
    </source>
</evidence>
<dbReference type="Proteomes" id="UP000483362">
    <property type="component" value="Unassembled WGS sequence"/>
</dbReference>
<dbReference type="GO" id="GO:0016740">
    <property type="term" value="F:transferase activity"/>
    <property type="evidence" value="ECO:0007669"/>
    <property type="project" value="UniProtKB-KW"/>
</dbReference>
<feature type="domain" description="N-acetyltransferase" evidence="1">
    <location>
        <begin position="6"/>
        <end position="90"/>
    </location>
</feature>
<dbReference type="EMBL" id="VULT01000008">
    <property type="protein sequence ID" value="MSS17434.1"/>
    <property type="molecule type" value="Genomic_DNA"/>
</dbReference>
<keyword evidence="3" id="KW-1185">Reference proteome</keyword>
<dbReference type="PANTHER" id="PTHR31435:SF9">
    <property type="entry name" value="PROTEIN NATD1"/>
    <property type="match status" value="1"/>
</dbReference>
<dbReference type="Gene3D" id="3.40.630.30">
    <property type="match status" value="1"/>
</dbReference>
<organism evidence="2 3">
    <name type="scientific">Sodaliphilus pleomorphus</name>
    <dbReference type="NCBI Taxonomy" id="2606626"/>
    <lineage>
        <taxon>Bacteria</taxon>
        <taxon>Pseudomonadati</taxon>
        <taxon>Bacteroidota</taxon>
        <taxon>Bacteroidia</taxon>
        <taxon>Bacteroidales</taxon>
        <taxon>Muribaculaceae</taxon>
        <taxon>Sodaliphilus</taxon>
    </lineage>
</organism>
<reference evidence="2 3" key="1">
    <citation type="submission" date="2019-08" db="EMBL/GenBank/DDBJ databases">
        <title>In-depth cultivation of the pig gut microbiome towards novel bacterial diversity and tailored functional studies.</title>
        <authorList>
            <person name="Wylensek D."/>
            <person name="Hitch T.C.A."/>
            <person name="Clavel T."/>
        </authorList>
    </citation>
    <scope>NUCLEOTIDE SEQUENCE [LARGE SCALE GENOMIC DNA]</scope>
    <source>
        <strain evidence="2 3">Oil-RF-744-WCA-WT-10</strain>
    </source>
</reference>
<dbReference type="RefSeq" id="WP_154326670.1">
    <property type="nucleotide sequence ID" value="NZ_CP045696.1"/>
</dbReference>
<comment type="caution">
    <text evidence="2">The sequence shown here is derived from an EMBL/GenBank/DDBJ whole genome shotgun (WGS) entry which is preliminary data.</text>
</comment>
<protein>
    <submittedName>
        <fullName evidence="2">N-acetyltransferase</fullName>
    </submittedName>
</protein>
<sequence length="101" mass="11186">MDTEITIEDNRGVVWARDGGEEAGRLDFTLQGQVMRIEHTLALKRGMGVGATLVEAAVQHAASHGLKVWPVCSYAYAWCERHPQWAHVLDEHMGEGVSCQL</sequence>
<gene>
    <name evidence="2" type="ORF">FYJ29_06655</name>
</gene>
<dbReference type="InterPro" id="IPR016181">
    <property type="entry name" value="Acyl_CoA_acyltransferase"/>
</dbReference>
<dbReference type="Pfam" id="PF14542">
    <property type="entry name" value="Acetyltransf_CG"/>
    <property type="match status" value="1"/>
</dbReference>
<name>A0A6L5XEK1_9BACT</name>
<accession>A0A6L5XEK1</accession>